<dbReference type="AlphaFoldDB" id="A0A179FYG7"/>
<dbReference type="Pfam" id="PF01966">
    <property type="entry name" value="HD"/>
    <property type="match status" value="1"/>
</dbReference>
<protein>
    <submittedName>
        <fullName evidence="2">Metal dependent phosphohydrolase</fullName>
    </submittedName>
</protein>
<keyword evidence="3" id="KW-1185">Reference proteome</keyword>
<evidence type="ECO:0000313" key="2">
    <source>
        <dbReference type="EMBL" id="OAQ70684.1"/>
    </source>
</evidence>
<name>A0A179FYG7_METCM</name>
<dbReference type="GO" id="GO:0016787">
    <property type="term" value="F:hydrolase activity"/>
    <property type="evidence" value="ECO:0007669"/>
    <property type="project" value="UniProtKB-KW"/>
</dbReference>
<accession>A0A179FYG7</accession>
<evidence type="ECO:0000313" key="3">
    <source>
        <dbReference type="Proteomes" id="UP000078397"/>
    </source>
</evidence>
<dbReference type="OrthoDB" id="2378324at2759"/>
<reference evidence="2 3" key="1">
    <citation type="journal article" date="2016" name="PLoS Pathog.">
        <title>Biosynthesis of antibiotic leucinostatins in bio-control fungus Purpureocillium lilacinum and their inhibition on phytophthora revealed by genome mining.</title>
        <authorList>
            <person name="Wang G."/>
            <person name="Liu Z."/>
            <person name="Lin R."/>
            <person name="Li E."/>
            <person name="Mao Z."/>
            <person name="Ling J."/>
            <person name="Yang Y."/>
            <person name="Yin W.B."/>
            <person name="Xie B."/>
        </authorList>
    </citation>
    <scope>NUCLEOTIDE SEQUENCE [LARGE SCALE GENOMIC DNA]</scope>
    <source>
        <strain evidence="2">170</strain>
    </source>
</reference>
<dbReference type="Gene3D" id="1.10.3210.10">
    <property type="entry name" value="Hypothetical protein af1432"/>
    <property type="match status" value="1"/>
</dbReference>
<dbReference type="RefSeq" id="XP_018147221.1">
    <property type="nucleotide sequence ID" value="XM_018282661.1"/>
</dbReference>
<dbReference type="InterPro" id="IPR006674">
    <property type="entry name" value="HD_domain"/>
</dbReference>
<sequence length="260" mass="28736">MTTFLQDIPEIGLTFTHSPIVDSALAHTKEHCSPSIYNHAVRAAYWATIIAKKGESLSSSSLDLEILLLSCILHDMGWSETAPLISEDKRFEVDGANIARDFLLKNKQQYRAENGDVWGENRIQRCWDAIALHTTPSIAAHAAPEVALTNMGVAADFMGPAFPNGPGKDNVITIEEYRAVMVLFPRLDFTATGLKQVMCGLCRRKPVTTYDNFVGIFGLKFGIDGKGAGKEDFERDWEENQAVNFLVSGLNSLQQLDTQL</sequence>
<dbReference type="STRING" id="1380566.A0A179FYG7"/>
<proteinExistence type="predicted"/>
<dbReference type="Proteomes" id="UP000078397">
    <property type="component" value="Unassembled WGS sequence"/>
</dbReference>
<dbReference type="PANTHER" id="PTHR35569">
    <property type="entry name" value="CYANAMIDE HYDRATASE DDI2-RELATED"/>
    <property type="match status" value="1"/>
</dbReference>
<feature type="domain" description="HD" evidence="1">
    <location>
        <begin position="37"/>
        <end position="140"/>
    </location>
</feature>
<gene>
    <name evidence="2" type="ORF">VFPPC_03119</name>
</gene>
<dbReference type="KEGG" id="pchm:VFPPC_03119"/>
<dbReference type="PANTHER" id="PTHR35569:SF1">
    <property type="entry name" value="CYANAMIDE HYDRATASE DDI2-RELATED"/>
    <property type="match status" value="1"/>
</dbReference>
<dbReference type="GeneID" id="28846655"/>
<organism evidence="2 3">
    <name type="scientific">Pochonia chlamydosporia 170</name>
    <dbReference type="NCBI Taxonomy" id="1380566"/>
    <lineage>
        <taxon>Eukaryota</taxon>
        <taxon>Fungi</taxon>
        <taxon>Dikarya</taxon>
        <taxon>Ascomycota</taxon>
        <taxon>Pezizomycotina</taxon>
        <taxon>Sordariomycetes</taxon>
        <taxon>Hypocreomycetidae</taxon>
        <taxon>Hypocreales</taxon>
        <taxon>Clavicipitaceae</taxon>
        <taxon>Pochonia</taxon>
    </lineage>
</organism>
<evidence type="ECO:0000259" key="1">
    <source>
        <dbReference type="Pfam" id="PF01966"/>
    </source>
</evidence>
<dbReference type="SUPFAM" id="SSF109604">
    <property type="entry name" value="HD-domain/PDEase-like"/>
    <property type="match status" value="1"/>
</dbReference>
<dbReference type="EMBL" id="LSBJ02000002">
    <property type="protein sequence ID" value="OAQ70684.1"/>
    <property type="molecule type" value="Genomic_DNA"/>
</dbReference>
<comment type="caution">
    <text evidence="2">The sequence shown here is derived from an EMBL/GenBank/DDBJ whole genome shotgun (WGS) entry which is preliminary data.</text>
</comment>